<comment type="caution">
    <text evidence="3">The sequence shown here is derived from an EMBL/GenBank/DDBJ whole genome shotgun (WGS) entry which is preliminary data.</text>
</comment>
<keyword evidence="3" id="KW-0378">Hydrolase</keyword>
<evidence type="ECO:0000256" key="1">
    <source>
        <dbReference type="SAM" id="Phobius"/>
    </source>
</evidence>
<keyword evidence="3" id="KW-0645">Protease</keyword>
<name>A0A5C6E5F8_9BACT</name>
<dbReference type="PANTHER" id="PTHR36435:SF1">
    <property type="entry name" value="CAAX AMINO TERMINAL PROTEASE FAMILY PROTEIN"/>
    <property type="match status" value="1"/>
</dbReference>
<dbReference type="AlphaFoldDB" id="A0A5C6E5F8"/>
<keyword evidence="1" id="KW-0812">Transmembrane</keyword>
<reference evidence="3 4" key="1">
    <citation type="submission" date="2019-02" db="EMBL/GenBank/DDBJ databases">
        <title>Deep-cultivation of Planctomycetes and their phenomic and genomic characterization uncovers novel biology.</title>
        <authorList>
            <person name="Wiegand S."/>
            <person name="Jogler M."/>
            <person name="Boedeker C."/>
            <person name="Pinto D."/>
            <person name="Vollmers J."/>
            <person name="Rivas-Marin E."/>
            <person name="Kohn T."/>
            <person name="Peeters S.H."/>
            <person name="Heuer A."/>
            <person name="Rast P."/>
            <person name="Oberbeckmann S."/>
            <person name="Bunk B."/>
            <person name="Jeske O."/>
            <person name="Meyerdierks A."/>
            <person name="Storesund J.E."/>
            <person name="Kallscheuer N."/>
            <person name="Luecker S."/>
            <person name="Lage O.M."/>
            <person name="Pohl T."/>
            <person name="Merkel B.J."/>
            <person name="Hornburger P."/>
            <person name="Mueller R.-W."/>
            <person name="Bruemmer F."/>
            <person name="Labrenz M."/>
            <person name="Spormann A.M."/>
            <person name="Op Den Camp H."/>
            <person name="Overmann J."/>
            <person name="Amann R."/>
            <person name="Jetten M.S.M."/>
            <person name="Mascher T."/>
            <person name="Medema M.H."/>
            <person name="Devos D.P."/>
            <person name="Kaster A.-K."/>
            <person name="Ovreas L."/>
            <person name="Rohde M."/>
            <person name="Galperin M.Y."/>
            <person name="Jogler C."/>
        </authorList>
    </citation>
    <scope>NUCLEOTIDE SEQUENCE [LARGE SCALE GENOMIC DNA]</scope>
    <source>
        <strain evidence="3 4">Q31b</strain>
    </source>
</reference>
<sequence>MDGKDELPIIIASLARRPRWWTPLAVVGISLGVFLFVSFVATFLAFFIVHGSPSPAMFADPANTTKVFESRVGMVLLILVPQCSMIIPPLIAAYLSPVEMRKRLSLVRGHWPIWVWIAAAFATPLVGMVSSMIVGSFMQDSESLKQMSEAFRFHGKTGFLIPIAFLIGATPAICEELLFRGYVQTRLNQSWGPLLGILVSSFLFAAFHMDFVHIIAVFPIGLYLGWLSWRSGSLFPAMLAHFVNNFISVVAVTLAPAEQAEMVGAPTVAIFLVILGMGVLGVTTVIMASIYFGRPAEVATA</sequence>
<dbReference type="GO" id="GO:0004175">
    <property type="term" value="F:endopeptidase activity"/>
    <property type="evidence" value="ECO:0007669"/>
    <property type="project" value="UniProtKB-ARBA"/>
</dbReference>
<feature type="transmembrane region" description="Helical" evidence="1">
    <location>
        <begin position="113"/>
        <end position="138"/>
    </location>
</feature>
<evidence type="ECO:0000313" key="3">
    <source>
        <dbReference type="EMBL" id="TWU44090.1"/>
    </source>
</evidence>
<dbReference type="EMBL" id="SJPY01000002">
    <property type="protein sequence ID" value="TWU44090.1"/>
    <property type="molecule type" value="Genomic_DNA"/>
</dbReference>
<feature type="transmembrane region" description="Helical" evidence="1">
    <location>
        <begin position="72"/>
        <end position="92"/>
    </location>
</feature>
<feature type="transmembrane region" description="Helical" evidence="1">
    <location>
        <begin position="21"/>
        <end position="52"/>
    </location>
</feature>
<evidence type="ECO:0000313" key="4">
    <source>
        <dbReference type="Proteomes" id="UP000315471"/>
    </source>
</evidence>
<dbReference type="InterPro" id="IPR003675">
    <property type="entry name" value="Rce1/LyrA-like_dom"/>
</dbReference>
<dbReference type="GO" id="GO:0080120">
    <property type="term" value="P:CAAX-box protein maturation"/>
    <property type="evidence" value="ECO:0007669"/>
    <property type="project" value="UniProtKB-ARBA"/>
</dbReference>
<keyword evidence="1" id="KW-0472">Membrane</keyword>
<proteinExistence type="predicted"/>
<feature type="transmembrane region" description="Helical" evidence="1">
    <location>
        <begin position="267"/>
        <end position="292"/>
    </location>
</feature>
<dbReference type="GO" id="GO:0006508">
    <property type="term" value="P:proteolysis"/>
    <property type="evidence" value="ECO:0007669"/>
    <property type="project" value="UniProtKB-KW"/>
</dbReference>
<feature type="transmembrane region" description="Helical" evidence="1">
    <location>
        <begin position="191"/>
        <end position="222"/>
    </location>
</feature>
<feature type="transmembrane region" description="Helical" evidence="1">
    <location>
        <begin position="234"/>
        <end position="255"/>
    </location>
</feature>
<accession>A0A5C6E5F8</accession>
<dbReference type="Proteomes" id="UP000315471">
    <property type="component" value="Unassembled WGS sequence"/>
</dbReference>
<feature type="domain" description="CAAX prenyl protease 2/Lysostaphin resistance protein A-like" evidence="2">
    <location>
        <begin position="160"/>
        <end position="247"/>
    </location>
</feature>
<dbReference type="InterPro" id="IPR052710">
    <property type="entry name" value="CAAX_protease"/>
</dbReference>
<keyword evidence="1" id="KW-1133">Transmembrane helix</keyword>
<gene>
    <name evidence="3" type="ORF">Q31b_16250</name>
</gene>
<keyword evidence="4" id="KW-1185">Reference proteome</keyword>
<organism evidence="3 4">
    <name type="scientific">Novipirellula aureliae</name>
    <dbReference type="NCBI Taxonomy" id="2527966"/>
    <lineage>
        <taxon>Bacteria</taxon>
        <taxon>Pseudomonadati</taxon>
        <taxon>Planctomycetota</taxon>
        <taxon>Planctomycetia</taxon>
        <taxon>Pirellulales</taxon>
        <taxon>Pirellulaceae</taxon>
        <taxon>Novipirellula</taxon>
    </lineage>
</organism>
<dbReference type="PANTHER" id="PTHR36435">
    <property type="entry name" value="SLR1288 PROTEIN"/>
    <property type="match status" value="1"/>
</dbReference>
<protein>
    <submittedName>
        <fullName evidence="3">CAAX amino terminal protease self-immunity</fullName>
    </submittedName>
</protein>
<evidence type="ECO:0000259" key="2">
    <source>
        <dbReference type="Pfam" id="PF02517"/>
    </source>
</evidence>
<dbReference type="Pfam" id="PF02517">
    <property type="entry name" value="Rce1-like"/>
    <property type="match status" value="1"/>
</dbReference>
<feature type="transmembrane region" description="Helical" evidence="1">
    <location>
        <begin position="158"/>
        <end position="179"/>
    </location>
</feature>